<keyword evidence="1" id="KW-1133">Transmembrane helix</keyword>
<feature type="transmembrane region" description="Helical" evidence="1">
    <location>
        <begin position="94"/>
        <end position="116"/>
    </location>
</feature>
<feature type="transmembrane region" description="Helical" evidence="1">
    <location>
        <begin position="44"/>
        <end position="62"/>
    </location>
</feature>
<dbReference type="Proteomes" id="UP000258016">
    <property type="component" value="Chromosome"/>
</dbReference>
<keyword evidence="1" id="KW-0472">Membrane</keyword>
<evidence type="ECO:0000256" key="1">
    <source>
        <dbReference type="SAM" id="Phobius"/>
    </source>
</evidence>
<protein>
    <recommendedName>
        <fullName evidence="4">Phosphopantetheine adenylyltransferase</fullName>
    </recommendedName>
</protein>
<feature type="transmembrane region" description="Helical" evidence="1">
    <location>
        <begin position="69"/>
        <end position="88"/>
    </location>
</feature>
<dbReference type="EMBL" id="CP020083">
    <property type="protein sequence ID" value="ASR52881.1"/>
    <property type="molecule type" value="Genomic_DNA"/>
</dbReference>
<sequence length="118" mass="12366">MLQPILWLLICAVHVLPAAALFQPGLLAALYGMAPADPAFLLVQHRAALFACVVVVCIWAIFDPGVRRLAAVVAAVSMVSFLVLFWSSGAPASLRSIALVDLAALPLLIAAGCLAYRA</sequence>
<reference evidence="2 3" key="1">
    <citation type="submission" date="2017-03" db="EMBL/GenBank/DDBJ databases">
        <title>Complete genome sequence of Blastomonas fulva degrading microcsystin LR.</title>
        <authorList>
            <person name="Lee H.-g."/>
            <person name="Jin L."/>
            <person name="oh H.-M."/>
        </authorList>
    </citation>
    <scope>NUCLEOTIDE SEQUENCE [LARGE SCALE GENOMIC DNA]</scope>
    <source>
        <strain evidence="2 3">T2</strain>
    </source>
</reference>
<accession>A0ABM6MA89</accession>
<keyword evidence="3" id="KW-1185">Reference proteome</keyword>
<name>A0ABM6MA89_9SPHN</name>
<gene>
    <name evidence="2" type="ORF">B5J99_16595</name>
</gene>
<evidence type="ECO:0000313" key="3">
    <source>
        <dbReference type="Proteomes" id="UP000258016"/>
    </source>
</evidence>
<keyword evidence="1" id="KW-0812">Transmembrane</keyword>
<organism evidence="2 3">
    <name type="scientific">Blastomonas fulva</name>
    <dbReference type="NCBI Taxonomy" id="1550728"/>
    <lineage>
        <taxon>Bacteria</taxon>
        <taxon>Pseudomonadati</taxon>
        <taxon>Pseudomonadota</taxon>
        <taxon>Alphaproteobacteria</taxon>
        <taxon>Sphingomonadales</taxon>
        <taxon>Sphingomonadaceae</taxon>
        <taxon>Blastomonas</taxon>
    </lineage>
</organism>
<dbReference type="RefSeq" id="WP_069050250.1">
    <property type="nucleotide sequence ID" value="NZ_CP020083.1"/>
</dbReference>
<evidence type="ECO:0000313" key="2">
    <source>
        <dbReference type="EMBL" id="ASR52881.1"/>
    </source>
</evidence>
<proteinExistence type="predicted"/>
<dbReference type="GeneID" id="303487211"/>
<evidence type="ECO:0008006" key="4">
    <source>
        <dbReference type="Google" id="ProtNLM"/>
    </source>
</evidence>